<feature type="domain" description="Exonuclease" evidence="4">
    <location>
        <begin position="28"/>
        <end position="207"/>
    </location>
</feature>
<dbReference type="PANTHER" id="PTHR30231">
    <property type="entry name" value="DNA POLYMERASE III SUBUNIT EPSILON"/>
    <property type="match status" value="1"/>
</dbReference>
<dbReference type="SUPFAM" id="SSF53098">
    <property type="entry name" value="Ribonuclease H-like"/>
    <property type="match status" value="1"/>
</dbReference>
<protein>
    <submittedName>
        <fullName evidence="5">Exonuclease</fullName>
    </submittedName>
</protein>
<dbReference type="AlphaFoldDB" id="A0A087BQ13"/>
<dbReference type="GO" id="GO:0003676">
    <property type="term" value="F:nucleic acid binding"/>
    <property type="evidence" value="ECO:0007669"/>
    <property type="project" value="InterPro"/>
</dbReference>
<evidence type="ECO:0000259" key="4">
    <source>
        <dbReference type="SMART" id="SM00479"/>
    </source>
</evidence>
<dbReference type="Gene3D" id="3.30.420.10">
    <property type="entry name" value="Ribonuclease H-like superfamily/Ribonuclease H"/>
    <property type="match status" value="1"/>
</dbReference>
<dbReference type="InterPro" id="IPR012337">
    <property type="entry name" value="RNaseH-like_sf"/>
</dbReference>
<comment type="caution">
    <text evidence="5">The sequence shown here is derived from an EMBL/GenBank/DDBJ whole genome shotgun (WGS) entry which is preliminary data.</text>
</comment>
<dbReference type="PANTHER" id="PTHR30231:SF4">
    <property type="entry name" value="PROTEIN NEN2"/>
    <property type="match status" value="1"/>
</dbReference>
<sequence>MDSSFDTLHRAIDDIPEQREDTPLRESAILGFDTETTGAAVGRDSIVSASLVLRPRGAGADHHAQTCASWLINPHRPISPGASRVNGFTDEFVALNGQEPEAALDEIGAIIAAAQRRSIPLLAYNAPFDVGMVHADLKRWKLPDVEMPLVIDPLVIDRAVSTRRGRRTLSDTTEYYGIEPDGRFHDALADTIAAVDLIPAMSELYPTVARMPLGNLMDWQRQAHERWRRSFNTWLESHGRQPIREGWL</sequence>
<dbReference type="GO" id="GO:0005829">
    <property type="term" value="C:cytosol"/>
    <property type="evidence" value="ECO:0007669"/>
    <property type="project" value="TreeGrafter"/>
</dbReference>
<accession>A0A087BQ13</accession>
<dbReference type="Proteomes" id="UP000029014">
    <property type="component" value="Unassembled WGS sequence"/>
</dbReference>
<proteinExistence type="predicted"/>
<dbReference type="InterPro" id="IPR013520">
    <property type="entry name" value="Ribonucl_H"/>
</dbReference>
<evidence type="ECO:0000313" key="5">
    <source>
        <dbReference type="EMBL" id="KFI73113.1"/>
    </source>
</evidence>
<dbReference type="RefSeq" id="WP_022861063.1">
    <property type="nucleotide sequence ID" value="NZ_JGZD01000008.1"/>
</dbReference>
<dbReference type="EMBL" id="JGZD01000008">
    <property type="protein sequence ID" value="KFI73113.1"/>
    <property type="molecule type" value="Genomic_DNA"/>
</dbReference>
<dbReference type="STRING" id="1693.BMIN_0837"/>
<name>A0A087BQ13_9BIFI</name>
<evidence type="ECO:0000313" key="6">
    <source>
        <dbReference type="Proteomes" id="UP000029014"/>
    </source>
</evidence>
<evidence type="ECO:0000256" key="3">
    <source>
        <dbReference type="ARBA" id="ARBA00022839"/>
    </source>
</evidence>
<dbReference type="SMART" id="SM00479">
    <property type="entry name" value="EXOIII"/>
    <property type="match status" value="1"/>
</dbReference>
<keyword evidence="6" id="KW-1185">Reference proteome</keyword>
<evidence type="ECO:0000256" key="2">
    <source>
        <dbReference type="ARBA" id="ARBA00022801"/>
    </source>
</evidence>
<dbReference type="eggNOG" id="COG0847">
    <property type="taxonomic scope" value="Bacteria"/>
</dbReference>
<dbReference type="InterPro" id="IPR036397">
    <property type="entry name" value="RNaseH_sf"/>
</dbReference>
<keyword evidence="1" id="KW-0540">Nuclease</keyword>
<dbReference type="GO" id="GO:0008408">
    <property type="term" value="F:3'-5' exonuclease activity"/>
    <property type="evidence" value="ECO:0007669"/>
    <property type="project" value="TreeGrafter"/>
</dbReference>
<dbReference type="CDD" id="cd06127">
    <property type="entry name" value="DEDDh"/>
    <property type="match status" value="1"/>
</dbReference>
<keyword evidence="3 5" id="KW-0269">Exonuclease</keyword>
<gene>
    <name evidence="5" type="ORF">BMIN_0837</name>
</gene>
<keyword evidence="2" id="KW-0378">Hydrolase</keyword>
<organism evidence="5 6">
    <name type="scientific">Bifidobacterium minimum</name>
    <dbReference type="NCBI Taxonomy" id="1693"/>
    <lineage>
        <taxon>Bacteria</taxon>
        <taxon>Bacillati</taxon>
        <taxon>Actinomycetota</taxon>
        <taxon>Actinomycetes</taxon>
        <taxon>Bifidobacteriales</taxon>
        <taxon>Bifidobacteriaceae</taxon>
        <taxon>Bifidobacterium</taxon>
    </lineage>
</organism>
<evidence type="ECO:0000256" key="1">
    <source>
        <dbReference type="ARBA" id="ARBA00022722"/>
    </source>
</evidence>
<reference evidence="5 6" key="1">
    <citation type="submission" date="2014-03" db="EMBL/GenBank/DDBJ databases">
        <title>Genomics of Bifidobacteria.</title>
        <authorList>
            <person name="Ventura M."/>
            <person name="Milani C."/>
            <person name="Lugli G.A."/>
        </authorList>
    </citation>
    <scope>NUCLEOTIDE SEQUENCE [LARGE SCALE GENOMIC DNA]</scope>
    <source>
        <strain evidence="5 6">LMG 11592</strain>
    </source>
</reference>
<dbReference type="Pfam" id="PF00929">
    <property type="entry name" value="RNase_T"/>
    <property type="match status" value="1"/>
</dbReference>